<evidence type="ECO:0000313" key="9">
    <source>
        <dbReference type="EMBL" id="MBJ6801118.1"/>
    </source>
</evidence>
<evidence type="ECO:0000256" key="2">
    <source>
        <dbReference type="ARBA" id="ARBA00006676"/>
    </source>
</evidence>
<evidence type="ECO:0000256" key="5">
    <source>
        <dbReference type="ARBA" id="ARBA00022801"/>
    </source>
</evidence>
<evidence type="ECO:0000256" key="3">
    <source>
        <dbReference type="ARBA" id="ARBA00012784"/>
    </source>
</evidence>
<dbReference type="InterPro" id="IPR001365">
    <property type="entry name" value="A_deaminase_dom"/>
</dbReference>
<evidence type="ECO:0000256" key="7">
    <source>
        <dbReference type="SAM" id="SignalP"/>
    </source>
</evidence>
<evidence type="ECO:0000259" key="8">
    <source>
        <dbReference type="Pfam" id="PF00962"/>
    </source>
</evidence>
<dbReference type="SUPFAM" id="SSF51556">
    <property type="entry name" value="Metallo-dependent hydrolases"/>
    <property type="match status" value="1"/>
</dbReference>
<gene>
    <name evidence="9" type="ORF">JFN90_13370</name>
</gene>
<name>A0ABS0YT21_9BACT</name>
<proteinExistence type="inferred from homology"/>
<dbReference type="EMBL" id="JAEMHK010000009">
    <property type="protein sequence ID" value="MBJ6801118.1"/>
    <property type="molecule type" value="Genomic_DNA"/>
</dbReference>
<feature type="chain" id="PRO_5047171291" description="adenosine deaminase" evidence="7">
    <location>
        <begin position="28"/>
        <end position="568"/>
    </location>
</feature>
<dbReference type="Gene3D" id="3.20.20.140">
    <property type="entry name" value="Metal-dependent hydrolases"/>
    <property type="match status" value="1"/>
</dbReference>
<keyword evidence="5" id="KW-0378">Hydrolase</keyword>
<keyword evidence="4" id="KW-0479">Metal-binding</keyword>
<evidence type="ECO:0000313" key="10">
    <source>
        <dbReference type="Proteomes" id="UP000641025"/>
    </source>
</evidence>
<comment type="caution">
    <text evidence="9">The sequence shown here is derived from an EMBL/GenBank/DDBJ whole genome shotgun (WGS) entry which is preliminary data.</text>
</comment>
<comment type="cofactor">
    <cofactor evidence="1">
        <name>Zn(2+)</name>
        <dbReference type="ChEBI" id="CHEBI:29105"/>
    </cofactor>
</comment>
<reference evidence="9 10" key="1">
    <citation type="submission" date="2020-12" db="EMBL/GenBank/DDBJ databases">
        <title>Geomonas sp. Red259, isolated from paddy soil.</title>
        <authorList>
            <person name="Xu Z."/>
            <person name="Zhang Z."/>
            <person name="Masuda Y."/>
            <person name="Itoh H."/>
            <person name="Senoo K."/>
        </authorList>
    </citation>
    <scope>NUCLEOTIDE SEQUENCE [LARGE SCALE GENOMIC DNA]</scope>
    <source>
        <strain evidence="9 10">Red259</strain>
    </source>
</reference>
<dbReference type="InterPro" id="IPR032466">
    <property type="entry name" value="Metal_Hydrolase"/>
</dbReference>
<dbReference type="RefSeq" id="WP_199395612.1">
    <property type="nucleotide sequence ID" value="NZ_JAEMHK010000009.1"/>
</dbReference>
<feature type="domain" description="Adenosine deaminase" evidence="8">
    <location>
        <begin position="315"/>
        <end position="495"/>
    </location>
</feature>
<organism evidence="9 10">
    <name type="scientific">Geomonas propionica</name>
    <dbReference type="NCBI Taxonomy" id="2798582"/>
    <lineage>
        <taxon>Bacteria</taxon>
        <taxon>Pseudomonadati</taxon>
        <taxon>Thermodesulfobacteriota</taxon>
        <taxon>Desulfuromonadia</taxon>
        <taxon>Geobacterales</taxon>
        <taxon>Geobacteraceae</taxon>
        <taxon>Geomonas</taxon>
    </lineage>
</organism>
<keyword evidence="10" id="KW-1185">Reference proteome</keyword>
<comment type="similarity">
    <text evidence="2">Belongs to the metallo-dependent hydrolases superfamily. Adenosine and AMP deaminases family.</text>
</comment>
<feature type="signal peptide" evidence="7">
    <location>
        <begin position="1"/>
        <end position="27"/>
    </location>
</feature>
<dbReference type="PANTHER" id="PTHR11409:SF43">
    <property type="entry name" value="ADENOSINE DEAMINASE"/>
    <property type="match status" value="1"/>
</dbReference>
<dbReference type="Proteomes" id="UP000641025">
    <property type="component" value="Unassembled WGS sequence"/>
</dbReference>
<keyword evidence="6" id="KW-0862">Zinc</keyword>
<dbReference type="EC" id="3.5.4.4" evidence="3"/>
<dbReference type="Pfam" id="PF00962">
    <property type="entry name" value="A_deaminase"/>
    <property type="match status" value="1"/>
</dbReference>
<dbReference type="InterPro" id="IPR006330">
    <property type="entry name" value="Ado/ade_deaminase"/>
</dbReference>
<dbReference type="PANTHER" id="PTHR11409">
    <property type="entry name" value="ADENOSINE DEAMINASE"/>
    <property type="match status" value="1"/>
</dbReference>
<evidence type="ECO:0000256" key="6">
    <source>
        <dbReference type="ARBA" id="ARBA00022833"/>
    </source>
</evidence>
<sequence length="568" mass="61662">MTLFTKAARPLAALLTAALFSATPAPGATDLPSSGPIGVQICARPNDAVREYAGVIEQTRKEQPELAEALRLFPKGADLHNHLSGTVAAEKYLALGAADGVCYGPEGKTGRYTLEPGTSTGGCGDGFRPVSGASPAEQDGILQSLSMYRFGYPDIQAGHDHFFATFARFRAVSDNACDTPLMLAEVLRQSHRDGVSYLETMLSFQSSAVSALARQLRQKFPEQAFYRDSRQFPAMQRFLLDAGMSDTVVAARTEIAQYVNKTRSLLNCDRPDAEGACRVSYAFVATVNRTSALGDGTPDLAKVFTQAAFSTLLSSAENRVVGVNLLSKEDAPVSLTGFQDQMRIFGYFHQSFPKVNIALHAGELTPCFVGAGNPALKEHLTGTLKAGSRRIGHGVSFAFLKEEEKSEVADIIRRNNALVEIMFTSNAQILGIAGAAHPFTQYRAYGVPVAFASDDEGVSHANLTDEWIYGVRKYGLTRDDLQYLGRNSLQYSFMPGSPLWADVAKEKPVEACSGDTPGSVTVTERCGSFLRQSAKAAAQWEYEARLKEYWRNYGKFFGKMSLRGLPLP</sequence>
<keyword evidence="7" id="KW-0732">Signal</keyword>
<evidence type="ECO:0000256" key="1">
    <source>
        <dbReference type="ARBA" id="ARBA00001947"/>
    </source>
</evidence>
<protein>
    <recommendedName>
        <fullName evidence="3">adenosine deaminase</fullName>
        <ecNumber evidence="3">3.5.4.4</ecNumber>
    </recommendedName>
</protein>
<accession>A0ABS0YT21</accession>
<evidence type="ECO:0000256" key="4">
    <source>
        <dbReference type="ARBA" id="ARBA00022723"/>
    </source>
</evidence>